<evidence type="ECO:0000313" key="2">
    <source>
        <dbReference type="EMBL" id="KAJ3562110.1"/>
    </source>
</evidence>
<proteinExistence type="predicted"/>
<dbReference type="EMBL" id="JANIEX010000911">
    <property type="protein sequence ID" value="KAJ3562110.1"/>
    <property type="molecule type" value="Genomic_DNA"/>
</dbReference>
<keyword evidence="3" id="KW-1185">Reference proteome</keyword>
<gene>
    <name evidence="2" type="ORF">NP233_g9781</name>
</gene>
<dbReference type="Pfam" id="PF24764">
    <property type="entry name" value="rva_4"/>
    <property type="match status" value="1"/>
</dbReference>
<comment type="caution">
    <text evidence="2">The sequence shown here is derived from an EMBL/GenBank/DDBJ whole genome shotgun (WGS) entry which is preliminary data.</text>
</comment>
<dbReference type="PANTHER" id="PTHR46177">
    <property type="entry name" value="INTEGRASE CATALYTIC DOMAIN-CONTAINING PROTEIN"/>
    <property type="match status" value="1"/>
</dbReference>
<dbReference type="InterPro" id="IPR058913">
    <property type="entry name" value="Integrase_dom_put"/>
</dbReference>
<dbReference type="PANTHER" id="PTHR46177:SF1">
    <property type="entry name" value="INTEGRASE CATALYTIC DOMAIN-CONTAINING PROTEIN"/>
    <property type="match status" value="1"/>
</dbReference>
<name>A0AAD5VQC4_9AGAR</name>
<evidence type="ECO:0000259" key="1">
    <source>
        <dbReference type="Pfam" id="PF24764"/>
    </source>
</evidence>
<protein>
    <recommendedName>
        <fullName evidence="1">Integrase core domain-containing protein</fullName>
    </recommendedName>
</protein>
<evidence type="ECO:0000313" key="3">
    <source>
        <dbReference type="Proteomes" id="UP001213000"/>
    </source>
</evidence>
<accession>A0AAD5VQC4</accession>
<dbReference type="AlphaFoldDB" id="A0AAD5VQC4"/>
<dbReference type="Proteomes" id="UP001213000">
    <property type="component" value="Unassembled WGS sequence"/>
</dbReference>
<sequence>MPNPTGKNGSGEKDYPPDDILRTYFLELAVLPLTVAQKLDRLQSKYGLDIKKTKFFELQAKLQIPSIKKPQLSRQEIEDVVLGEVAKDVVHANGPRSVKDTLQDKLIFAPRDHIRTVMRAVAPEGFNLRFPGGRSKWVRRQPLQSIGPFREISADGHEKLNSQALKMGSLSLPIYGYRDKWSGMILQLCVLPDARKAAAIGHVYLDLVSKIGGVPIQVTTDKGSEMGWQISIQSTFREIYAPNVDTDIYPPVIQMKSFKNIVIESFWRWLHEKRGKNLKEYILFGQREHLFQEHSDDHHKLFYWIFVPLIQEVLDDFSTYWNQHCIRTQKAKLMPSGHIPRDAVENLDDMRAVLTEEVGSREENLGWFDTGFAELTERVYNEIGKPQICLENAWQIFVQMAAALARA</sequence>
<feature type="domain" description="Integrase core" evidence="1">
    <location>
        <begin position="173"/>
        <end position="332"/>
    </location>
</feature>
<organism evidence="2 3">
    <name type="scientific">Leucocoprinus birnbaumii</name>
    <dbReference type="NCBI Taxonomy" id="56174"/>
    <lineage>
        <taxon>Eukaryota</taxon>
        <taxon>Fungi</taxon>
        <taxon>Dikarya</taxon>
        <taxon>Basidiomycota</taxon>
        <taxon>Agaricomycotina</taxon>
        <taxon>Agaricomycetes</taxon>
        <taxon>Agaricomycetidae</taxon>
        <taxon>Agaricales</taxon>
        <taxon>Agaricineae</taxon>
        <taxon>Agaricaceae</taxon>
        <taxon>Leucocoprinus</taxon>
    </lineage>
</organism>
<reference evidence="2" key="1">
    <citation type="submission" date="2022-07" db="EMBL/GenBank/DDBJ databases">
        <title>Genome Sequence of Leucocoprinus birnbaumii.</title>
        <authorList>
            <person name="Buettner E."/>
        </authorList>
    </citation>
    <scope>NUCLEOTIDE SEQUENCE</scope>
    <source>
        <strain evidence="2">VT141</strain>
    </source>
</reference>